<dbReference type="AlphaFoldDB" id="A0A7W9U2L5"/>
<dbReference type="Gene3D" id="3.10.310.70">
    <property type="match status" value="1"/>
</dbReference>
<dbReference type="GO" id="GO:0016810">
    <property type="term" value="F:hydrolase activity, acting on carbon-nitrogen (but not peptide) bonds"/>
    <property type="evidence" value="ECO:0007669"/>
    <property type="project" value="InterPro"/>
</dbReference>
<evidence type="ECO:0000259" key="2">
    <source>
        <dbReference type="Pfam" id="PF07969"/>
    </source>
</evidence>
<dbReference type="InterPro" id="IPR032466">
    <property type="entry name" value="Metal_Hydrolase"/>
</dbReference>
<dbReference type="SUPFAM" id="SSF51556">
    <property type="entry name" value="Metallo-dependent hydrolases"/>
    <property type="match status" value="1"/>
</dbReference>
<dbReference type="CDD" id="cd01300">
    <property type="entry name" value="YtcJ_like"/>
    <property type="match status" value="1"/>
</dbReference>
<dbReference type="RefSeq" id="WP_183727689.1">
    <property type="nucleotide sequence ID" value="NZ_JACHBW010000016.1"/>
</dbReference>
<dbReference type="Pfam" id="PF07969">
    <property type="entry name" value="Amidohydro_3"/>
    <property type="match status" value="1"/>
</dbReference>
<gene>
    <name evidence="3" type="ORF">F4827_005022</name>
</gene>
<feature type="region of interest" description="Disordered" evidence="1">
    <location>
        <begin position="170"/>
        <end position="189"/>
    </location>
</feature>
<evidence type="ECO:0000313" key="4">
    <source>
        <dbReference type="Proteomes" id="UP000571554"/>
    </source>
</evidence>
<dbReference type="InterPro" id="IPR033932">
    <property type="entry name" value="YtcJ-like"/>
</dbReference>
<reference evidence="3 4" key="1">
    <citation type="submission" date="2020-08" db="EMBL/GenBank/DDBJ databases">
        <title>Above-ground endophytic microbial communities from plants in different locations in the United States.</title>
        <authorList>
            <person name="Frank C."/>
        </authorList>
    </citation>
    <scope>NUCLEOTIDE SEQUENCE [LARGE SCALE GENOMIC DNA]</scope>
    <source>
        <strain evidence="3 4">WP4_2_2</strain>
    </source>
</reference>
<comment type="caution">
    <text evidence="3">The sequence shown here is derived from an EMBL/GenBank/DDBJ whole genome shotgun (WGS) entry which is preliminary data.</text>
</comment>
<dbReference type="Gene3D" id="2.30.40.10">
    <property type="entry name" value="Urease, subunit C, domain 1"/>
    <property type="match status" value="1"/>
</dbReference>
<dbReference type="SUPFAM" id="SSF51338">
    <property type="entry name" value="Composite domain of metallo-dependent hydrolases"/>
    <property type="match status" value="1"/>
</dbReference>
<evidence type="ECO:0000256" key="1">
    <source>
        <dbReference type="SAM" id="MobiDB-lite"/>
    </source>
</evidence>
<dbReference type="EMBL" id="JACHBW010000016">
    <property type="protein sequence ID" value="MBB6105156.1"/>
    <property type="molecule type" value="Genomic_DNA"/>
</dbReference>
<dbReference type="Gene3D" id="3.20.20.140">
    <property type="entry name" value="Metal-dependent hydrolases"/>
    <property type="match status" value="1"/>
</dbReference>
<dbReference type="PANTHER" id="PTHR22642:SF21">
    <property type="entry name" value="PERIPLASMIC PROTEIN"/>
    <property type="match status" value="1"/>
</dbReference>
<name>A0A7W9U2L5_9BURK</name>
<feature type="domain" description="Amidohydrolase 3" evidence="2">
    <location>
        <begin position="60"/>
        <end position="542"/>
    </location>
</feature>
<dbReference type="InterPro" id="IPR013108">
    <property type="entry name" value="Amidohydro_3"/>
</dbReference>
<proteinExistence type="predicted"/>
<dbReference type="PANTHER" id="PTHR22642">
    <property type="entry name" value="IMIDAZOLONEPROPIONASE"/>
    <property type="match status" value="1"/>
</dbReference>
<evidence type="ECO:0000313" key="3">
    <source>
        <dbReference type="EMBL" id="MBB6105156.1"/>
    </source>
</evidence>
<keyword evidence="4" id="KW-1185">Reference proteome</keyword>
<dbReference type="InterPro" id="IPR011059">
    <property type="entry name" value="Metal-dep_hydrolase_composite"/>
</dbReference>
<protein>
    <recommendedName>
        <fullName evidence="2">Amidohydrolase 3 domain-containing protein</fullName>
    </recommendedName>
</protein>
<sequence length="634" mass="70273">MSALDQPRRIADLVIYNGKIATQDERRSFSTALAVADGKIVASGNDRDVMQWARDDARRIDLNGRTVIPGLNDSHLHVIRGGLNFNMELRWDGVPSLRDALQMLREQVARTPAPQWVRVVGGWNEFQFEEKRGPTLEEINAIAPDTPVFILHLYDSALLNAAALRAAGYDRDTPNPPGGEIQRDKRGNPTGMLIARPNAGLLYATLAKGPRLALEDQKNSSRQFMRELNRLGVTSAIDAGGGYQAYPDDYEVIMDLAKNDQLTVRIAYNLFTQNAKREIEDFAKWVKTTRPGDGDDFLKVNGAGEMLVFSAADFEDFLEPRPDLPDGMEQELEDVVRLLVQNRWPWRLHATYDESVDRFLNVFERVNKDTPFNGLRWFFDHCETISQLNIERIAALGGGIAVQHRMAFQGEYFISRYGAEAAARTPPVRQMLEAGLPVGAGTDATRVASYNPFVSLYWLVSGRTVGGTPMYAQRDRLERMEALRRYTVGSAWFSSDETKKGALVPGQYADFAVLSDDFFTIDEEAIKHLNSVLTVVNGRVVYADAEFTSYGPPALPVSPSWSPVAEFGGYARYKPVVSNAANAANATLAQSCSDACVNLCGVHKHAHGWAWRSDAPASDANAFWGALGCSCFAF</sequence>
<dbReference type="Proteomes" id="UP000571554">
    <property type="component" value="Unassembled WGS sequence"/>
</dbReference>
<organism evidence="3 4">
    <name type="scientific">Paraburkholderia bannensis</name>
    <dbReference type="NCBI Taxonomy" id="765414"/>
    <lineage>
        <taxon>Bacteria</taxon>
        <taxon>Pseudomonadati</taxon>
        <taxon>Pseudomonadota</taxon>
        <taxon>Betaproteobacteria</taxon>
        <taxon>Burkholderiales</taxon>
        <taxon>Burkholderiaceae</taxon>
        <taxon>Paraburkholderia</taxon>
    </lineage>
</organism>
<accession>A0A7W9U2L5</accession>